<dbReference type="RefSeq" id="WP_163228211.1">
    <property type="nucleotide sequence ID" value="NZ_VYSG01000006.1"/>
</dbReference>
<keyword evidence="4 8" id="KW-0227">DNA damage</keyword>
<evidence type="ECO:0000256" key="2">
    <source>
        <dbReference type="ARBA" id="ARBA00007452"/>
    </source>
</evidence>
<evidence type="ECO:0000256" key="6">
    <source>
        <dbReference type="ARBA" id="ARBA00023204"/>
    </source>
</evidence>
<sequence length="282" mass="29850">MAVYRDEGIVLKTVKLGEADRIVTILTQRHGKVRAVAKGVRRTKSRFGGRLEPFMRADLLLAEGRTFETVSQAVTIAQYGGPITADYDAFTAASTVVETANDLVAAEKEPAPAQYRLVIGALNALAKHRHDSRAIALSYVMRALAAAGWTPLIDRCVVCGGAERLDFFSARSGGAMCFADHTPDARHVSAEVLRELRALLEGDWDLLDRLGGAAIPTDASAATGSAVITTAATSPAATSPELAGGNGIAAPVSTLDPQTVTIVEDWAEAVLERPLRSMRVLG</sequence>
<comment type="caution">
    <text evidence="10">The sequence shown here is derived from an EMBL/GenBank/DDBJ whole genome shotgun (WGS) entry which is preliminary data.</text>
</comment>
<dbReference type="Gene3D" id="1.20.1440.120">
    <property type="entry name" value="Recombination protein O, C-terminal domain"/>
    <property type="match status" value="1"/>
</dbReference>
<evidence type="ECO:0000256" key="3">
    <source>
        <dbReference type="ARBA" id="ARBA00021310"/>
    </source>
</evidence>
<evidence type="ECO:0000256" key="8">
    <source>
        <dbReference type="HAMAP-Rule" id="MF_00201"/>
    </source>
</evidence>
<keyword evidence="6 8" id="KW-0234">DNA repair</keyword>
<keyword evidence="5 8" id="KW-0233">DNA recombination</keyword>
<dbReference type="HAMAP" id="MF_00201">
    <property type="entry name" value="RecO"/>
    <property type="match status" value="1"/>
</dbReference>
<dbReference type="InterPro" id="IPR042242">
    <property type="entry name" value="RecO_C"/>
</dbReference>
<name>A0A6I5N0Z6_9BIFI</name>
<dbReference type="EMBL" id="VYSG01000006">
    <property type="protein sequence ID" value="NEG70608.1"/>
    <property type="molecule type" value="Genomic_DNA"/>
</dbReference>
<protein>
    <recommendedName>
        <fullName evidence="3 8">DNA repair protein RecO</fullName>
    </recommendedName>
    <alternativeName>
        <fullName evidence="7 8">Recombination protein O</fullName>
    </alternativeName>
</protein>
<dbReference type="Pfam" id="PF02565">
    <property type="entry name" value="RecO_C"/>
    <property type="match status" value="1"/>
</dbReference>
<proteinExistence type="inferred from homology"/>
<evidence type="ECO:0000259" key="9">
    <source>
        <dbReference type="Pfam" id="PF11967"/>
    </source>
</evidence>
<dbReference type="PANTHER" id="PTHR33991">
    <property type="entry name" value="DNA REPAIR PROTEIN RECO"/>
    <property type="match status" value="1"/>
</dbReference>
<dbReference type="Proteomes" id="UP000469292">
    <property type="component" value="Unassembled WGS sequence"/>
</dbReference>
<evidence type="ECO:0000256" key="1">
    <source>
        <dbReference type="ARBA" id="ARBA00003065"/>
    </source>
</evidence>
<evidence type="ECO:0000313" key="10">
    <source>
        <dbReference type="EMBL" id="NEG70608.1"/>
    </source>
</evidence>
<gene>
    <name evidence="8 10" type="primary">recO</name>
    <name evidence="10" type="ORF">F6S87_08390</name>
</gene>
<dbReference type="GO" id="GO:0006310">
    <property type="term" value="P:DNA recombination"/>
    <property type="evidence" value="ECO:0007669"/>
    <property type="project" value="UniProtKB-UniRule"/>
</dbReference>
<dbReference type="GO" id="GO:0043590">
    <property type="term" value="C:bacterial nucleoid"/>
    <property type="evidence" value="ECO:0007669"/>
    <property type="project" value="TreeGrafter"/>
</dbReference>
<dbReference type="SUPFAM" id="SSF57863">
    <property type="entry name" value="ArfGap/RecO-like zinc finger"/>
    <property type="match status" value="1"/>
</dbReference>
<dbReference type="InterPro" id="IPR022572">
    <property type="entry name" value="DNA_rep/recomb_RecO_N"/>
</dbReference>
<dbReference type="GO" id="GO:0006302">
    <property type="term" value="P:double-strand break repair"/>
    <property type="evidence" value="ECO:0007669"/>
    <property type="project" value="TreeGrafter"/>
</dbReference>
<evidence type="ECO:0000256" key="7">
    <source>
        <dbReference type="ARBA" id="ARBA00033409"/>
    </source>
</evidence>
<dbReference type="SUPFAM" id="SSF50249">
    <property type="entry name" value="Nucleic acid-binding proteins"/>
    <property type="match status" value="1"/>
</dbReference>
<evidence type="ECO:0000256" key="5">
    <source>
        <dbReference type="ARBA" id="ARBA00023172"/>
    </source>
</evidence>
<dbReference type="InterPro" id="IPR003717">
    <property type="entry name" value="RecO"/>
</dbReference>
<dbReference type="Gene3D" id="2.40.50.140">
    <property type="entry name" value="Nucleic acid-binding proteins"/>
    <property type="match status" value="1"/>
</dbReference>
<reference evidence="10 11" key="1">
    <citation type="submission" date="2019-09" db="EMBL/GenBank/DDBJ databases">
        <title>Phylogenetic characterization of a novel taxon of the genus Bifidobacterium: Bifidobacterium choloepi sp. nov.</title>
        <authorList>
            <person name="Modesto M."/>
            <person name="Satti M."/>
        </authorList>
    </citation>
    <scope>NUCLEOTIDE SEQUENCE [LARGE SCALE GENOMIC DNA]</scope>
    <source>
        <strain evidence="10 11">BRDM6</strain>
    </source>
</reference>
<comment type="function">
    <text evidence="1 8">Involved in DNA repair and RecF pathway recombination.</text>
</comment>
<feature type="domain" description="DNA replication/recombination mediator RecO N-terminal" evidence="9">
    <location>
        <begin position="1"/>
        <end position="79"/>
    </location>
</feature>
<dbReference type="PANTHER" id="PTHR33991:SF1">
    <property type="entry name" value="DNA REPAIR PROTEIN RECO"/>
    <property type="match status" value="1"/>
</dbReference>
<dbReference type="InterPro" id="IPR012340">
    <property type="entry name" value="NA-bd_OB-fold"/>
</dbReference>
<comment type="similarity">
    <text evidence="2 8">Belongs to the RecO family.</text>
</comment>
<dbReference type="InterPro" id="IPR037278">
    <property type="entry name" value="ARFGAP/RecO"/>
</dbReference>
<organism evidence="10 11">
    <name type="scientific">Bifidobacterium choloepi</name>
    <dbReference type="NCBI Taxonomy" id="2614131"/>
    <lineage>
        <taxon>Bacteria</taxon>
        <taxon>Bacillati</taxon>
        <taxon>Actinomycetota</taxon>
        <taxon>Actinomycetes</taxon>
        <taxon>Bifidobacteriales</taxon>
        <taxon>Bifidobacteriaceae</taxon>
        <taxon>Bifidobacterium</taxon>
    </lineage>
</organism>
<dbReference type="Pfam" id="PF11967">
    <property type="entry name" value="RecO_N"/>
    <property type="match status" value="1"/>
</dbReference>
<accession>A0A6I5N0Z6</accession>
<evidence type="ECO:0000313" key="11">
    <source>
        <dbReference type="Proteomes" id="UP000469292"/>
    </source>
</evidence>
<dbReference type="NCBIfam" id="TIGR00613">
    <property type="entry name" value="reco"/>
    <property type="match status" value="1"/>
</dbReference>
<keyword evidence="11" id="KW-1185">Reference proteome</keyword>
<evidence type="ECO:0000256" key="4">
    <source>
        <dbReference type="ARBA" id="ARBA00022763"/>
    </source>
</evidence>
<dbReference type="AlphaFoldDB" id="A0A6I5N0Z6"/>